<organism evidence="2 3">
    <name type="scientific">Motilibacter rhizosphaerae</name>
    <dbReference type="NCBI Taxonomy" id="598652"/>
    <lineage>
        <taxon>Bacteria</taxon>
        <taxon>Bacillati</taxon>
        <taxon>Actinomycetota</taxon>
        <taxon>Actinomycetes</taxon>
        <taxon>Motilibacterales</taxon>
        <taxon>Motilibacteraceae</taxon>
        <taxon>Motilibacter</taxon>
    </lineage>
</organism>
<dbReference type="RefSeq" id="WP_130493695.1">
    <property type="nucleotide sequence ID" value="NZ_SGXD01000003.1"/>
</dbReference>
<dbReference type="EMBL" id="SGXD01000003">
    <property type="protein sequence ID" value="RZS87595.1"/>
    <property type="molecule type" value="Genomic_DNA"/>
</dbReference>
<sequence>MTNLNVTYDQMRTAATSLRTGQADIETTLTRLKGLVDTLVSDGYTTDGSSVAFQSSYEEFTTGAKNVIEGLTGMGAYLTGAADTFDAADRQLAAALKR</sequence>
<accession>A0A4Q7NQH7</accession>
<dbReference type="OrthoDB" id="3268062at2"/>
<reference evidence="2 3" key="1">
    <citation type="submission" date="2019-02" db="EMBL/GenBank/DDBJ databases">
        <title>Genomic Encyclopedia of Type Strains, Phase IV (KMG-IV): sequencing the most valuable type-strain genomes for metagenomic binning, comparative biology and taxonomic classification.</title>
        <authorList>
            <person name="Goeker M."/>
        </authorList>
    </citation>
    <scope>NUCLEOTIDE SEQUENCE [LARGE SCALE GENOMIC DNA]</scope>
    <source>
        <strain evidence="2 3">DSM 45622</strain>
    </source>
</reference>
<comment type="caution">
    <text evidence="2">The sequence shown here is derived from an EMBL/GenBank/DDBJ whole genome shotgun (WGS) entry which is preliminary data.</text>
</comment>
<keyword evidence="3" id="KW-1185">Reference proteome</keyword>
<proteinExistence type="inferred from homology"/>
<dbReference type="Gene3D" id="1.10.287.1060">
    <property type="entry name" value="ESAT-6-like"/>
    <property type="match status" value="1"/>
</dbReference>
<dbReference type="Proteomes" id="UP000293638">
    <property type="component" value="Unassembled WGS sequence"/>
</dbReference>
<dbReference type="Pfam" id="PF06013">
    <property type="entry name" value="WXG100"/>
    <property type="match status" value="1"/>
</dbReference>
<name>A0A4Q7NQH7_9ACTN</name>
<dbReference type="InterPro" id="IPR010310">
    <property type="entry name" value="T7SS_ESAT-6-like"/>
</dbReference>
<dbReference type="AlphaFoldDB" id="A0A4Q7NQH7"/>
<evidence type="ECO:0000256" key="1">
    <source>
        <dbReference type="RuleBase" id="RU362001"/>
    </source>
</evidence>
<dbReference type="NCBIfam" id="TIGR03930">
    <property type="entry name" value="WXG100_ESAT6"/>
    <property type="match status" value="1"/>
</dbReference>
<gene>
    <name evidence="2" type="ORF">EV189_3028</name>
</gene>
<comment type="similarity">
    <text evidence="1">Belongs to the WXG100 family.</text>
</comment>
<dbReference type="InterPro" id="IPR036689">
    <property type="entry name" value="ESAT-6-like_sf"/>
</dbReference>
<evidence type="ECO:0000313" key="3">
    <source>
        <dbReference type="Proteomes" id="UP000293638"/>
    </source>
</evidence>
<evidence type="ECO:0000313" key="2">
    <source>
        <dbReference type="EMBL" id="RZS87595.1"/>
    </source>
</evidence>
<dbReference type="SUPFAM" id="SSF140453">
    <property type="entry name" value="EsxAB dimer-like"/>
    <property type="match status" value="1"/>
</dbReference>
<protein>
    <recommendedName>
        <fullName evidence="1">ESAT-6-like protein</fullName>
    </recommendedName>
</protein>